<dbReference type="PANTHER" id="PTHR45436:SF5">
    <property type="entry name" value="SENSOR HISTIDINE KINASE TRCS"/>
    <property type="match status" value="1"/>
</dbReference>
<dbReference type="GO" id="GO:0004673">
    <property type="term" value="F:protein histidine kinase activity"/>
    <property type="evidence" value="ECO:0007669"/>
    <property type="project" value="UniProtKB-EC"/>
</dbReference>
<evidence type="ECO:0000313" key="8">
    <source>
        <dbReference type="EMBL" id="GFH39304.1"/>
    </source>
</evidence>
<proteinExistence type="predicted"/>
<name>A0A6A0B4S8_9ACTN</name>
<feature type="domain" description="Histidine kinase/HSP90-like ATPase" evidence="7">
    <location>
        <begin position="4"/>
        <end position="103"/>
    </location>
</feature>
<evidence type="ECO:0000256" key="1">
    <source>
        <dbReference type="ARBA" id="ARBA00000085"/>
    </source>
</evidence>
<dbReference type="AlphaFoldDB" id="A0A6A0B4S8"/>
<evidence type="ECO:0000256" key="2">
    <source>
        <dbReference type="ARBA" id="ARBA00012438"/>
    </source>
</evidence>
<evidence type="ECO:0000256" key="5">
    <source>
        <dbReference type="ARBA" id="ARBA00022777"/>
    </source>
</evidence>
<dbReference type="SUPFAM" id="SSF55874">
    <property type="entry name" value="ATPase domain of HSP90 chaperone/DNA topoisomerase II/histidine kinase"/>
    <property type="match status" value="1"/>
</dbReference>
<keyword evidence="5" id="KW-0418">Kinase</keyword>
<evidence type="ECO:0000256" key="4">
    <source>
        <dbReference type="ARBA" id="ARBA00022679"/>
    </source>
</evidence>
<reference evidence="8 9" key="1">
    <citation type="submission" date="2020-02" db="EMBL/GenBank/DDBJ databases">
        <title>Whole Genome Shotgun Sequence of Streptomyces sp. strain CWH03.</title>
        <authorList>
            <person name="Dohra H."/>
            <person name="Kodani S."/>
            <person name="Yamamura H."/>
        </authorList>
    </citation>
    <scope>NUCLEOTIDE SEQUENCE [LARGE SCALE GENOMIC DNA]</scope>
    <source>
        <strain evidence="8 9">CWH03</strain>
    </source>
</reference>
<dbReference type="RefSeq" id="WP_254077048.1">
    <property type="nucleotide sequence ID" value="NZ_BLLG01000026.1"/>
</dbReference>
<dbReference type="InterPro" id="IPR003594">
    <property type="entry name" value="HATPase_dom"/>
</dbReference>
<dbReference type="EMBL" id="BLLG01000026">
    <property type="protein sequence ID" value="GFH39304.1"/>
    <property type="molecule type" value="Genomic_DNA"/>
</dbReference>
<comment type="caution">
    <text evidence="8">The sequence shown here is derived from an EMBL/GenBank/DDBJ whole genome shotgun (WGS) entry which is preliminary data.</text>
</comment>
<protein>
    <recommendedName>
        <fullName evidence="2">histidine kinase</fullName>
        <ecNumber evidence="2">2.7.13.3</ecNumber>
    </recommendedName>
</protein>
<dbReference type="InterPro" id="IPR036890">
    <property type="entry name" value="HATPase_C_sf"/>
</dbReference>
<dbReference type="GO" id="GO:0005886">
    <property type="term" value="C:plasma membrane"/>
    <property type="evidence" value="ECO:0007669"/>
    <property type="project" value="TreeGrafter"/>
</dbReference>
<keyword evidence="3" id="KW-0597">Phosphoprotein</keyword>
<dbReference type="Pfam" id="PF02518">
    <property type="entry name" value="HATPase_c"/>
    <property type="match status" value="1"/>
</dbReference>
<dbReference type="InterPro" id="IPR050428">
    <property type="entry name" value="TCS_sensor_his_kinase"/>
</dbReference>
<dbReference type="Gene3D" id="3.30.565.10">
    <property type="entry name" value="Histidine kinase-like ATPase, C-terminal domain"/>
    <property type="match status" value="1"/>
</dbReference>
<gene>
    <name evidence="8" type="ORF">SCWH03_55690</name>
</gene>
<evidence type="ECO:0000313" key="9">
    <source>
        <dbReference type="Proteomes" id="UP000484988"/>
    </source>
</evidence>
<comment type="catalytic activity">
    <reaction evidence="1">
        <text>ATP + protein L-histidine = ADP + protein N-phospho-L-histidine.</text>
        <dbReference type="EC" id="2.7.13.3"/>
    </reaction>
</comment>
<evidence type="ECO:0000256" key="3">
    <source>
        <dbReference type="ARBA" id="ARBA00022553"/>
    </source>
</evidence>
<organism evidence="8 9">
    <name type="scientific">Streptomyces pacificus</name>
    <dbReference type="NCBI Taxonomy" id="2705029"/>
    <lineage>
        <taxon>Bacteria</taxon>
        <taxon>Bacillati</taxon>
        <taxon>Actinomycetota</taxon>
        <taxon>Actinomycetes</taxon>
        <taxon>Kitasatosporales</taxon>
        <taxon>Streptomycetaceae</taxon>
        <taxon>Streptomyces</taxon>
    </lineage>
</organism>
<dbReference type="PANTHER" id="PTHR45436">
    <property type="entry name" value="SENSOR HISTIDINE KINASE YKOH"/>
    <property type="match status" value="1"/>
</dbReference>
<accession>A0A6A0B4S8</accession>
<sequence>MISQVSHLLAELLDNATRFSPPRSRVVIRTELVSDGLSVEIEDRGPKVAAATYEEMNGRLYSAPPYAVLAENAHRLGLFVVGHLADGLGATITLRRSVYGGTSAACSASWRTGGWSGTGPPWRRPRPPMPTCS</sequence>
<dbReference type="EC" id="2.7.13.3" evidence="2"/>
<evidence type="ECO:0000256" key="6">
    <source>
        <dbReference type="SAM" id="MobiDB-lite"/>
    </source>
</evidence>
<feature type="region of interest" description="Disordered" evidence="6">
    <location>
        <begin position="114"/>
        <end position="133"/>
    </location>
</feature>
<keyword evidence="4" id="KW-0808">Transferase</keyword>
<dbReference type="Proteomes" id="UP000484988">
    <property type="component" value="Unassembled WGS sequence"/>
</dbReference>
<dbReference type="GO" id="GO:0000160">
    <property type="term" value="P:phosphorelay signal transduction system"/>
    <property type="evidence" value="ECO:0007669"/>
    <property type="project" value="TreeGrafter"/>
</dbReference>
<keyword evidence="9" id="KW-1185">Reference proteome</keyword>
<evidence type="ECO:0000259" key="7">
    <source>
        <dbReference type="Pfam" id="PF02518"/>
    </source>
</evidence>